<keyword evidence="3" id="KW-1185">Reference proteome</keyword>
<dbReference type="HOGENOM" id="CLU_030667_2_0_1"/>
<dbReference type="PANTHER" id="PTHR13271">
    <property type="entry name" value="UNCHARACTERIZED PUTATIVE METHYLTRANSFERASE"/>
    <property type="match status" value="1"/>
</dbReference>
<dbReference type="Proteomes" id="UP000005627">
    <property type="component" value="Chromosome 5"/>
</dbReference>
<gene>
    <name evidence="2" type="primary">TDEL0E05300</name>
    <name evidence="2" type="ORF">TDEL_0E05300</name>
</gene>
<dbReference type="GeneID" id="11500894"/>
<dbReference type="InParanoid" id="G8ZVX9"/>
<dbReference type="InterPro" id="IPR001214">
    <property type="entry name" value="SET_dom"/>
</dbReference>
<dbReference type="RefSeq" id="XP_003681984.1">
    <property type="nucleotide sequence ID" value="XM_003681936.1"/>
</dbReference>
<evidence type="ECO:0000313" key="3">
    <source>
        <dbReference type="Proteomes" id="UP000005627"/>
    </source>
</evidence>
<reference evidence="2 3" key="1">
    <citation type="journal article" date="2011" name="Proc. Natl. Acad. Sci. U.S.A.">
        <title>Evolutionary erosion of yeast sex chromosomes by mating-type switching accidents.</title>
        <authorList>
            <person name="Gordon J.L."/>
            <person name="Armisen D."/>
            <person name="Proux-Wera E."/>
            <person name="Oheigeartaigh S.S."/>
            <person name="Byrne K.P."/>
            <person name="Wolfe K.H."/>
        </authorList>
    </citation>
    <scope>NUCLEOTIDE SEQUENCE [LARGE SCALE GENOMIC DNA]</scope>
    <source>
        <strain evidence="3">ATCC 10662 / CBS 1146 / NBRC 0425 / NCYC 2629 / NRRL Y-866</strain>
    </source>
</reference>
<dbReference type="Gene3D" id="3.90.1410.10">
    <property type="entry name" value="set domain protein methyltransferase, domain 1"/>
    <property type="match status" value="1"/>
</dbReference>
<dbReference type="GO" id="GO:0016279">
    <property type="term" value="F:protein-lysine N-methyltransferase activity"/>
    <property type="evidence" value="ECO:0007669"/>
    <property type="project" value="EnsemblFungi"/>
</dbReference>
<dbReference type="FunCoup" id="G8ZVX9">
    <property type="interactions" value="359"/>
</dbReference>
<dbReference type="GO" id="GO:0005634">
    <property type="term" value="C:nucleus"/>
    <property type="evidence" value="ECO:0007669"/>
    <property type="project" value="TreeGrafter"/>
</dbReference>
<name>G8ZVX9_TORDE</name>
<evidence type="ECO:0000259" key="1">
    <source>
        <dbReference type="PROSITE" id="PS50280"/>
    </source>
</evidence>
<feature type="domain" description="SET" evidence="1">
    <location>
        <begin position="65"/>
        <end position="271"/>
    </location>
</feature>
<dbReference type="InterPro" id="IPR050600">
    <property type="entry name" value="SETD3_SETD6_MTase"/>
</dbReference>
<dbReference type="PROSITE" id="PS50280">
    <property type="entry name" value="SET"/>
    <property type="match status" value="1"/>
</dbReference>
<sequence>MQLDKIQKVLEWGISFGATLSSGLRFEFDEFEGIRCICTEDVDNPEVRIPRDLVIHKGLIKSIFPRLEFEECDSNTWMKFMVAKLKFDSDESTVGWRQKFGPYMECLPAVVDSPLIWNPREVSLLQGTNLGNSLRAKLLIIFKEWHDIVDKNDIFDNTMIAAELALYSVFQSTSYADIYDAVLVDTIKQTPKVWYSFSAFLWSHLIFLSRAFPEYVLNSECDRNSVILLPIIDLLNHNYNSKVEWFSSDGGFGYRRLGAVDKGQQLYNNYGGKGNEELLSGYGFLLNDNLFSSIALKIKLPADQIGNILKEGIKLPTMDDYTTYAFEKKQSDYNPTVEHPELAFRDGVTYLLNKTNESPLNDMLSLFSYLNKSDNERWDELTPLFKGLHSLRLALEHKLQAVNNKPVEIESESHEINSTRKNYATVYRAEQVSILKYALTQLKEREKKWMSENKSRLLTMKKIVKYDPSFIDEELPLFFGNRDVIFPGSRQFLGLWILIKRQNNSFPTKYKWVQESYSDYKAMQTPSAFDEEADLFNTDLIVQNQAPDKITIEEARNVYQFLSLNAFTRTASTDQETILVKRRS</sequence>
<dbReference type="SUPFAM" id="SSF82199">
    <property type="entry name" value="SET domain"/>
    <property type="match status" value="1"/>
</dbReference>
<dbReference type="AlphaFoldDB" id="G8ZVX9"/>
<accession>G8ZVX9</accession>
<protein>
    <recommendedName>
        <fullName evidence="1">SET domain-containing protein</fullName>
    </recommendedName>
</protein>
<dbReference type="eggNOG" id="KOG1337">
    <property type="taxonomic scope" value="Eukaryota"/>
</dbReference>
<dbReference type="OrthoDB" id="42889at2759"/>
<proteinExistence type="predicted"/>
<dbReference type="KEGG" id="tdl:TDEL_0E05300"/>
<dbReference type="STRING" id="1076872.G8ZVX9"/>
<organism evidence="2 3">
    <name type="scientific">Torulaspora delbrueckii</name>
    <name type="common">Yeast</name>
    <name type="synonym">Candida colliculosa</name>
    <dbReference type="NCBI Taxonomy" id="4950"/>
    <lineage>
        <taxon>Eukaryota</taxon>
        <taxon>Fungi</taxon>
        <taxon>Dikarya</taxon>
        <taxon>Ascomycota</taxon>
        <taxon>Saccharomycotina</taxon>
        <taxon>Saccharomycetes</taxon>
        <taxon>Saccharomycetales</taxon>
        <taxon>Saccharomycetaceae</taxon>
        <taxon>Torulaspora</taxon>
    </lineage>
</organism>
<evidence type="ECO:0000313" key="2">
    <source>
        <dbReference type="EMBL" id="CCE92773.1"/>
    </source>
</evidence>
<dbReference type="InterPro" id="IPR046341">
    <property type="entry name" value="SET_dom_sf"/>
</dbReference>
<dbReference type="PANTHER" id="PTHR13271:SF147">
    <property type="entry name" value="PROTEIN-LYSINE N-METHYLTRANSFERASE EFM1-RELATED"/>
    <property type="match status" value="1"/>
</dbReference>
<dbReference type="EMBL" id="HE616746">
    <property type="protein sequence ID" value="CCE92773.1"/>
    <property type="molecule type" value="Genomic_DNA"/>
</dbReference>